<organism evidence="1">
    <name type="scientific">Brassica campestris</name>
    <name type="common">Field mustard</name>
    <dbReference type="NCBI Taxonomy" id="3711"/>
    <lineage>
        <taxon>Eukaryota</taxon>
        <taxon>Viridiplantae</taxon>
        <taxon>Streptophyta</taxon>
        <taxon>Embryophyta</taxon>
        <taxon>Tracheophyta</taxon>
        <taxon>Spermatophyta</taxon>
        <taxon>Magnoliopsida</taxon>
        <taxon>eudicotyledons</taxon>
        <taxon>Gunneridae</taxon>
        <taxon>Pentapetalae</taxon>
        <taxon>rosids</taxon>
        <taxon>malvids</taxon>
        <taxon>Brassicales</taxon>
        <taxon>Brassicaceae</taxon>
        <taxon>Brassiceae</taxon>
        <taxon>Brassica</taxon>
    </lineage>
</organism>
<accession>A0A3P5YSP6</accession>
<reference evidence="1" key="1">
    <citation type="submission" date="2018-11" db="EMBL/GenBank/DDBJ databases">
        <authorList>
            <consortium name="Genoscope - CEA"/>
            <person name="William W."/>
        </authorList>
    </citation>
    <scope>NUCLEOTIDE SEQUENCE</scope>
</reference>
<evidence type="ECO:0000313" key="1">
    <source>
        <dbReference type="EMBL" id="VDC64180.1"/>
    </source>
</evidence>
<protein>
    <submittedName>
        <fullName evidence="1">Uncharacterized protein</fullName>
    </submittedName>
</protein>
<sequence length="76" mass="8656">MGWLWISAVKSNGKSKNVDSSPSLPSLFSNLFFKPLSFSMISFISIKADRLLHQLVKFGFEKKIDNNFCKVKNVED</sequence>
<proteinExistence type="predicted"/>
<dbReference type="AlphaFoldDB" id="A0A3P5YSP6"/>
<name>A0A3P5YSP6_BRACM</name>
<dbReference type="EMBL" id="LR031568">
    <property type="protein sequence ID" value="VDC64180.1"/>
    <property type="molecule type" value="Genomic_DNA"/>
</dbReference>
<gene>
    <name evidence="1" type="ORF">BRAA09T41791Z</name>
</gene>